<gene>
    <name evidence="4" type="ORF">MVEN_00242900</name>
</gene>
<dbReference type="OrthoDB" id="4760524at2759"/>
<dbReference type="SUPFAM" id="SSF52540">
    <property type="entry name" value="P-loop containing nucleoside triphosphate hydrolases"/>
    <property type="match status" value="1"/>
</dbReference>
<feature type="compositionally biased region" description="Low complexity" evidence="2">
    <location>
        <begin position="112"/>
        <end position="128"/>
    </location>
</feature>
<dbReference type="EMBL" id="JACAZI010000002">
    <property type="protein sequence ID" value="KAF7369157.1"/>
    <property type="molecule type" value="Genomic_DNA"/>
</dbReference>
<dbReference type="InterPro" id="IPR056884">
    <property type="entry name" value="NPHP3-like_N"/>
</dbReference>
<dbReference type="AlphaFoldDB" id="A0A8H6Z1W7"/>
<reference evidence="4" key="1">
    <citation type="submission" date="2020-05" db="EMBL/GenBank/DDBJ databases">
        <title>Mycena genomes resolve the evolution of fungal bioluminescence.</title>
        <authorList>
            <person name="Tsai I.J."/>
        </authorList>
    </citation>
    <scope>NUCLEOTIDE SEQUENCE</scope>
    <source>
        <strain evidence="4">CCC161011</strain>
    </source>
</reference>
<evidence type="ECO:0000256" key="2">
    <source>
        <dbReference type="SAM" id="MobiDB-lite"/>
    </source>
</evidence>
<dbReference type="Proteomes" id="UP000620124">
    <property type="component" value="Unassembled WGS sequence"/>
</dbReference>
<proteinExistence type="predicted"/>
<dbReference type="Gene3D" id="3.40.50.300">
    <property type="entry name" value="P-loop containing nucleotide triphosphate hydrolases"/>
    <property type="match status" value="1"/>
</dbReference>
<dbReference type="PANTHER" id="PTHR10039">
    <property type="entry name" value="AMELOGENIN"/>
    <property type="match status" value="1"/>
</dbReference>
<protein>
    <submittedName>
        <fullName evidence="4">NACHT domain-containing protein</fullName>
    </submittedName>
</protein>
<keyword evidence="5" id="KW-1185">Reference proteome</keyword>
<feature type="region of interest" description="Disordered" evidence="2">
    <location>
        <begin position="101"/>
        <end position="160"/>
    </location>
</feature>
<feature type="compositionally biased region" description="Basic and acidic residues" evidence="2">
    <location>
        <begin position="20"/>
        <end position="37"/>
    </location>
</feature>
<dbReference type="Pfam" id="PF24883">
    <property type="entry name" value="NPHP3_N"/>
    <property type="match status" value="1"/>
</dbReference>
<feature type="domain" description="Nephrocystin 3-like N-terminal" evidence="3">
    <location>
        <begin position="332"/>
        <end position="479"/>
    </location>
</feature>
<evidence type="ECO:0000313" key="5">
    <source>
        <dbReference type="Proteomes" id="UP000620124"/>
    </source>
</evidence>
<dbReference type="PANTHER" id="PTHR10039:SF17">
    <property type="entry name" value="FUNGAL STAND N-TERMINAL GOODBYE DOMAIN-CONTAINING PROTEIN-RELATED"/>
    <property type="match status" value="1"/>
</dbReference>
<evidence type="ECO:0000256" key="1">
    <source>
        <dbReference type="ARBA" id="ARBA00022737"/>
    </source>
</evidence>
<feature type="compositionally biased region" description="Polar residues" evidence="2">
    <location>
        <begin position="1"/>
        <end position="12"/>
    </location>
</feature>
<dbReference type="InterPro" id="IPR027417">
    <property type="entry name" value="P-loop_NTPase"/>
</dbReference>
<name>A0A8H6Z1W7_9AGAR</name>
<evidence type="ECO:0000259" key="3">
    <source>
        <dbReference type="Pfam" id="PF24883"/>
    </source>
</evidence>
<accession>A0A8H6Z1W7</accession>
<comment type="caution">
    <text evidence="4">The sequence shown here is derived from an EMBL/GenBank/DDBJ whole genome shotgun (WGS) entry which is preliminary data.</text>
</comment>
<evidence type="ECO:0000313" key="4">
    <source>
        <dbReference type="EMBL" id="KAF7369157.1"/>
    </source>
</evidence>
<feature type="region of interest" description="Disordered" evidence="2">
    <location>
        <begin position="1"/>
        <end position="48"/>
    </location>
</feature>
<keyword evidence="1" id="KW-0677">Repeat</keyword>
<sequence>MPVISSSSGNKDGTSDDVEEMKARRTPEHMKGHRSDPLEPASTQMSDWHFLDTNEYEPVTMSPDVPPTRRPKLLGRLLRFGNQSQSTSTSASQFLGRILGGSREGSAVPAGPTSSPPALSKTSSSPRSSHSDPPPTIVPRIPFDDGYTSEDAVVGGSEMHSETRIIKYTSTTDLEGSSTDHLAPGPSNFQVTAKRPAFQPEQKTSIVVHNQFYGGTGGTGGSGLRGRGGDGGVGEGPTVNYHMEAGANLNHIQRDGEPGLHILYRASAGDATHDSEDRFPQPRCHPETRTKLLDVLLNWAKGIEPSNWKFDHDEGEDGSSSSEYTSPDKLFSPILWLHGPAGAGKSAVAQSLCQILEEEGRLGASFFFKRGHPSRGHAKRLFVTIAYQLACHLPDLNRHISQNVENNPSLVDKSLSIQIQKLIVEPCRKTSSTVTPAVVIVLDGLDECDDRNIQQEILRLLGYAVHEQQLPLRFLVASRPEPHICEMFSGTLNGIHRPVNVEQSFEDVRKYLLDEFTRVHQEHHETMAMVPLPWPPAETVENLVDKSSGYFIYASTVIRFIDDKDFRPTERLQVITGIQESHPESGLPFAALDALYIQILCVVPRRPHLFKILAVIATMHRILPMSYIDQLLELQPGEVQLVLRGLQSVIGTKKGGTECNDWSIQSYIQSDIVVHHASFLDFLQDPERAGIFYVGSSLQTELSRHILKALSYSYDNPSLNRHGFVGQ</sequence>
<organism evidence="4 5">
    <name type="scientific">Mycena venus</name>
    <dbReference type="NCBI Taxonomy" id="2733690"/>
    <lineage>
        <taxon>Eukaryota</taxon>
        <taxon>Fungi</taxon>
        <taxon>Dikarya</taxon>
        <taxon>Basidiomycota</taxon>
        <taxon>Agaricomycotina</taxon>
        <taxon>Agaricomycetes</taxon>
        <taxon>Agaricomycetidae</taxon>
        <taxon>Agaricales</taxon>
        <taxon>Marasmiineae</taxon>
        <taxon>Mycenaceae</taxon>
        <taxon>Mycena</taxon>
    </lineage>
</organism>